<feature type="chain" id="PRO_5042342113" evidence="1">
    <location>
        <begin position="24"/>
        <end position="99"/>
    </location>
</feature>
<sequence length="99" mass="10588">MLRILWTSLLMVLAVYSPTTVSAEKTTNSEYAGIEITVNVNTAEAAELAALLTGVGAKKAEAIVQYRDENGPFLKVTDLALVKGIGPALIDKNLSRIKL</sequence>
<dbReference type="NCBIfam" id="TIGR00426">
    <property type="entry name" value="competence protein ComEA helix-hairpin-helix repeat region"/>
    <property type="match status" value="1"/>
</dbReference>
<dbReference type="AlphaFoldDB" id="A0A1V0I6C0"/>
<dbReference type="GO" id="GO:0003677">
    <property type="term" value="F:DNA binding"/>
    <property type="evidence" value="ECO:0007669"/>
    <property type="project" value="UniProtKB-KW"/>
</dbReference>
<evidence type="ECO:0000256" key="1">
    <source>
        <dbReference type="SAM" id="SignalP"/>
    </source>
</evidence>
<dbReference type="PANTHER" id="PTHR21180:SF32">
    <property type="entry name" value="ENDONUCLEASE_EXONUCLEASE_PHOSPHATASE FAMILY DOMAIN-CONTAINING PROTEIN 1"/>
    <property type="match status" value="1"/>
</dbReference>
<comment type="caution">
    <text evidence="2">The sequence shown here is derived from an EMBL/GenBank/DDBJ whole genome shotgun (WGS) entry which is preliminary data.</text>
</comment>
<evidence type="ECO:0000313" key="4">
    <source>
        <dbReference type="Proteomes" id="UP000576645"/>
    </source>
</evidence>
<keyword evidence="3" id="KW-0238">DNA-binding</keyword>
<accession>A0A1V0I6C0</accession>
<dbReference type="PANTHER" id="PTHR21180">
    <property type="entry name" value="ENDONUCLEASE/EXONUCLEASE/PHOSPHATASE FAMILY DOMAIN-CONTAINING PROTEIN 1"/>
    <property type="match status" value="1"/>
</dbReference>
<dbReference type="Pfam" id="PF12836">
    <property type="entry name" value="HHH_3"/>
    <property type="match status" value="1"/>
</dbReference>
<dbReference type="Proteomes" id="UP000576645">
    <property type="component" value="Unassembled WGS sequence"/>
</dbReference>
<dbReference type="InterPro" id="IPR051675">
    <property type="entry name" value="Endo/Exo/Phosphatase_dom_1"/>
</dbReference>
<feature type="signal peptide" evidence="1">
    <location>
        <begin position="1"/>
        <end position="23"/>
    </location>
</feature>
<reference evidence="2" key="1">
    <citation type="journal article" date="2015" name="BMC Genomics">
        <title>Genome mining reveals unlocked bioactive potential of marine Gram-negative bacteria.</title>
        <authorList>
            <person name="Machado H."/>
            <person name="Sonnenschein E.C."/>
            <person name="Melchiorsen J."/>
            <person name="Gram L."/>
        </authorList>
    </citation>
    <scope>NUCLEOTIDE SEQUENCE</scope>
    <source>
        <strain evidence="2">S2052</strain>
    </source>
</reference>
<protein>
    <submittedName>
        <fullName evidence="3">ComEA family DNA-binding protein</fullName>
    </submittedName>
    <submittedName>
        <fullName evidence="2">Transporter</fullName>
    </submittedName>
</protein>
<dbReference type="InterPro" id="IPR004509">
    <property type="entry name" value="Competence_ComEA_HhH"/>
</dbReference>
<dbReference type="Gene3D" id="1.10.150.280">
    <property type="entry name" value="AF1531-like domain"/>
    <property type="match status" value="1"/>
</dbReference>
<name>A0A1V0I6C0_9VIBR</name>
<organism evidence="2">
    <name type="scientific">Vibrio coralliilyticus</name>
    <dbReference type="NCBI Taxonomy" id="190893"/>
    <lineage>
        <taxon>Bacteria</taxon>
        <taxon>Pseudomonadati</taxon>
        <taxon>Pseudomonadota</taxon>
        <taxon>Gammaproteobacteria</taxon>
        <taxon>Vibrionales</taxon>
        <taxon>Vibrionaceae</taxon>
        <taxon>Vibrio</taxon>
    </lineage>
</organism>
<proteinExistence type="predicted"/>
<dbReference type="EMBL" id="VTXP01000003">
    <property type="protein sequence ID" value="NOJ22402.1"/>
    <property type="molecule type" value="Genomic_DNA"/>
</dbReference>
<dbReference type="GO" id="GO:0015628">
    <property type="term" value="P:protein secretion by the type II secretion system"/>
    <property type="evidence" value="ECO:0007669"/>
    <property type="project" value="TreeGrafter"/>
</dbReference>
<dbReference type="EMBL" id="JXXR01000004">
    <property type="protein sequence ID" value="KJY76089.1"/>
    <property type="molecule type" value="Genomic_DNA"/>
</dbReference>
<gene>
    <name evidence="3" type="ORF">F0238_06585</name>
    <name evidence="2" type="ORF">TW71_05830</name>
</gene>
<evidence type="ECO:0000313" key="3">
    <source>
        <dbReference type="EMBL" id="NOJ22402.1"/>
    </source>
</evidence>
<dbReference type="SUPFAM" id="SSF47781">
    <property type="entry name" value="RuvA domain 2-like"/>
    <property type="match status" value="1"/>
</dbReference>
<keyword evidence="1" id="KW-0732">Signal</keyword>
<dbReference type="InterPro" id="IPR010994">
    <property type="entry name" value="RuvA_2-like"/>
</dbReference>
<dbReference type="GO" id="GO:0015627">
    <property type="term" value="C:type II protein secretion system complex"/>
    <property type="evidence" value="ECO:0007669"/>
    <property type="project" value="TreeGrafter"/>
</dbReference>
<reference evidence="3 4" key="2">
    <citation type="submission" date="2019-09" db="EMBL/GenBank/DDBJ databases">
        <title>Draft genome sequencing and comparative genomics of hatchery-associated Vibrios.</title>
        <authorList>
            <person name="Kehlet-Delgado H."/>
            <person name="Mueller R.S."/>
        </authorList>
    </citation>
    <scope>NUCLEOTIDE SEQUENCE [LARGE SCALE GENOMIC DNA]</scope>
    <source>
        <strain evidence="3 4">09-121-3</strain>
    </source>
</reference>
<evidence type="ECO:0000313" key="2">
    <source>
        <dbReference type="EMBL" id="KJY76089.1"/>
    </source>
</evidence>